<dbReference type="PROSITE" id="PS50897">
    <property type="entry name" value="CTLH"/>
    <property type="match status" value="1"/>
</dbReference>
<dbReference type="EnsemblMetazoa" id="LLOJ009095-RA">
    <property type="protein sequence ID" value="LLOJ009095-PA"/>
    <property type="gene ID" value="LLOJ009095"/>
</dbReference>
<accession>A0A1B0CVR0</accession>
<dbReference type="VEuPathDB" id="VectorBase:LLOJ009095"/>
<sequence length="233" mass="26770">MSFNENKNAENAQANLEEWLMRLNNYQIPQAEMNKMIMNYLVTEGFKEAAEKFQAEAGVEPTVELNSLDNRILIREAVQNGRIQEATHLVNQLHPELLDNDRYLYFHLQQLHLIELIRAGKIEEALSFAQTQMSEAGENNPEVLSELERTLALLAFEKPQQCPFADLLEQSHRQKVASELNAAILKSENQEHTSPRIVYLLKLILWAQAELDKKNISYPKMRNLATASIVPKM</sequence>
<dbReference type="EMBL" id="AJWK01031027">
    <property type="status" value="NOT_ANNOTATED_CDS"/>
    <property type="molecule type" value="Genomic_DNA"/>
</dbReference>
<protein>
    <recommendedName>
        <fullName evidence="1">CTLH domain-containing protein</fullName>
    </recommendedName>
</protein>
<dbReference type="InterPro" id="IPR006594">
    <property type="entry name" value="LisH"/>
</dbReference>
<name>A0A1B0CVR0_LUTLO</name>
<dbReference type="InterPro" id="IPR006595">
    <property type="entry name" value="CTLH_C"/>
</dbReference>
<dbReference type="SMART" id="SM00667">
    <property type="entry name" value="LisH"/>
    <property type="match status" value="1"/>
</dbReference>
<dbReference type="InterPro" id="IPR050618">
    <property type="entry name" value="Ubq-SigPath_Reg"/>
</dbReference>
<dbReference type="PANTHER" id="PTHR12864">
    <property type="entry name" value="RAN BINDING PROTEIN 9-RELATED"/>
    <property type="match status" value="1"/>
</dbReference>
<dbReference type="OrthoDB" id="2415936at2759"/>
<evidence type="ECO:0000313" key="3">
    <source>
        <dbReference type="Proteomes" id="UP000092461"/>
    </source>
</evidence>
<feature type="domain" description="CTLH" evidence="1">
    <location>
        <begin position="67"/>
        <end position="124"/>
    </location>
</feature>
<keyword evidence="3" id="KW-1185">Reference proteome</keyword>
<dbReference type="KEGG" id="lll:129788597"/>
<dbReference type="CTD" id="32852"/>
<dbReference type="Pfam" id="PF08513">
    <property type="entry name" value="LisH"/>
    <property type="match status" value="1"/>
</dbReference>
<reference evidence="2" key="1">
    <citation type="submission" date="2020-05" db="UniProtKB">
        <authorList>
            <consortium name="EnsemblMetazoa"/>
        </authorList>
    </citation>
    <scope>IDENTIFICATION</scope>
    <source>
        <strain evidence="2">Jacobina</strain>
    </source>
</reference>
<dbReference type="SMART" id="SM00668">
    <property type="entry name" value="CTLH"/>
    <property type="match status" value="1"/>
</dbReference>
<dbReference type="InterPro" id="IPR024964">
    <property type="entry name" value="CTLH/CRA"/>
</dbReference>
<dbReference type="InterPro" id="IPR013144">
    <property type="entry name" value="CRA_dom"/>
</dbReference>
<evidence type="ECO:0000313" key="2">
    <source>
        <dbReference type="EnsemblMetazoa" id="LLOJ009095-PA"/>
    </source>
</evidence>
<dbReference type="Proteomes" id="UP000092461">
    <property type="component" value="Unassembled WGS sequence"/>
</dbReference>
<proteinExistence type="predicted"/>
<dbReference type="SMART" id="SM00757">
    <property type="entry name" value="CRA"/>
    <property type="match status" value="1"/>
</dbReference>
<dbReference type="PROSITE" id="PS50896">
    <property type="entry name" value="LISH"/>
    <property type="match status" value="1"/>
</dbReference>
<organism evidence="2 3">
    <name type="scientific">Lutzomyia longipalpis</name>
    <name type="common">Sand fly</name>
    <dbReference type="NCBI Taxonomy" id="7200"/>
    <lineage>
        <taxon>Eukaryota</taxon>
        <taxon>Metazoa</taxon>
        <taxon>Ecdysozoa</taxon>
        <taxon>Arthropoda</taxon>
        <taxon>Hexapoda</taxon>
        <taxon>Insecta</taxon>
        <taxon>Pterygota</taxon>
        <taxon>Neoptera</taxon>
        <taxon>Endopterygota</taxon>
        <taxon>Diptera</taxon>
        <taxon>Nematocera</taxon>
        <taxon>Psychodoidea</taxon>
        <taxon>Psychodidae</taxon>
        <taxon>Lutzomyia</taxon>
        <taxon>Lutzomyia</taxon>
    </lineage>
</organism>
<dbReference type="GeneID" id="129788597"/>
<evidence type="ECO:0000259" key="1">
    <source>
        <dbReference type="PROSITE" id="PS50897"/>
    </source>
</evidence>
<dbReference type="VEuPathDB" id="VectorBase:LLONM1_000122"/>
<dbReference type="Pfam" id="PF10607">
    <property type="entry name" value="CTLH"/>
    <property type="match status" value="1"/>
</dbReference>
<dbReference type="AlphaFoldDB" id="A0A1B0CVR0"/>
<dbReference type="RefSeq" id="XP_055680774.1">
    <property type="nucleotide sequence ID" value="XM_055824799.1"/>
</dbReference>